<dbReference type="Proteomes" id="UP000199391">
    <property type="component" value="Unassembled WGS sequence"/>
</dbReference>
<dbReference type="RefSeq" id="WP_093559717.1">
    <property type="nucleotide sequence ID" value="NZ_FPBO01000040.1"/>
</dbReference>
<reference evidence="2" key="1">
    <citation type="submission" date="2016-10" db="EMBL/GenBank/DDBJ databases">
        <authorList>
            <person name="Varghese N."/>
            <person name="Submissions S."/>
        </authorList>
    </citation>
    <scope>NUCLEOTIDE SEQUENCE [LARGE SCALE GENOMIC DNA]</scope>
    <source>
        <strain evidence="2">CGMCC 1.11014</strain>
    </source>
</reference>
<dbReference type="OrthoDB" id="8759604at2"/>
<dbReference type="EMBL" id="FPBO01000040">
    <property type="protein sequence ID" value="SFV13953.1"/>
    <property type="molecule type" value="Genomic_DNA"/>
</dbReference>
<proteinExistence type="predicted"/>
<organism evidence="1 2">
    <name type="scientific">Pseudoduganella namucuonensis</name>
    <dbReference type="NCBI Taxonomy" id="1035707"/>
    <lineage>
        <taxon>Bacteria</taxon>
        <taxon>Pseudomonadati</taxon>
        <taxon>Pseudomonadota</taxon>
        <taxon>Betaproteobacteria</taxon>
        <taxon>Burkholderiales</taxon>
        <taxon>Oxalobacteraceae</taxon>
        <taxon>Telluria group</taxon>
        <taxon>Pseudoduganella</taxon>
    </lineage>
</organism>
<evidence type="ECO:0000313" key="1">
    <source>
        <dbReference type="EMBL" id="SFV13953.1"/>
    </source>
</evidence>
<protein>
    <submittedName>
        <fullName evidence="1">Uncharacterized protein</fullName>
    </submittedName>
</protein>
<accession>A0A1I7LW71</accession>
<dbReference type="STRING" id="1035707.SAMN05216552_104054"/>
<keyword evidence="2" id="KW-1185">Reference proteome</keyword>
<name>A0A1I7LW71_9BURK</name>
<sequence>MLSDAFIDWWFSPWRYAAGGPALPALAADPLAERDQYGDWCAAAGLRADMPGDFDPGWQVAAVDTAHLLRRAAALFGGLVAARAQDQPVLGHLSIADRRWCMSIALTQPLKGCGDVPFHPGDPVEVRGLTELARRVEHGFPGIWARLRLSLPEPLADRVDTLLPAAPAFHAATAASELRVQRCWQLCHARAASHGAA</sequence>
<evidence type="ECO:0000313" key="2">
    <source>
        <dbReference type="Proteomes" id="UP000199391"/>
    </source>
</evidence>
<dbReference type="AlphaFoldDB" id="A0A1I7LW71"/>
<gene>
    <name evidence="1" type="ORF">SAMN05216552_104054</name>
</gene>